<dbReference type="SUPFAM" id="SSF56935">
    <property type="entry name" value="Porins"/>
    <property type="match status" value="1"/>
</dbReference>
<dbReference type="Proteomes" id="UP001500657">
    <property type="component" value="Unassembled WGS sequence"/>
</dbReference>
<dbReference type="CDD" id="cd01347">
    <property type="entry name" value="ligand_gated_channel"/>
    <property type="match status" value="1"/>
</dbReference>
<feature type="signal peptide" evidence="13">
    <location>
        <begin position="1"/>
        <end position="19"/>
    </location>
</feature>
<evidence type="ECO:0000313" key="17">
    <source>
        <dbReference type="Proteomes" id="UP001500657"/>
    </source>
</evidence>
<dbReference type="RefSeq" id="WP_343880597.1">
    <property type="nucleotide sequence ID" value="NZ_BAAAFO010000001.1"/>
</dbReference>
<dbReference type="InterPro" id="IPR037066">
    <property type="entry name" value="Plug_dom_sf"/>
</dbReference>
<gene>
    <name evidence="16" type="ORF">GCM10009126_09140</name>
</gene>
<dbReference type="PROSITE" id="PS52016">
    <property type="entry name" value="TONB_DEPENDENT_REC_3"/>
    <property type="match status" value="1"/>
</dbReference>
<dbReference type="InterPro" id="IPR039426">
    <property type="entry name" value="TonB-dep_rcpt-like"/>
</dbReference>
<evidence type="ECO:0000256" key="2">
    <source>
        <dbReference type="ARBA" id="ARBA00008143"/>
    </source>
</evidence>
<evidence type="ECO:0000256" key="9">
    <source>
        <dbReference type="ARBA" id="ARBA00023170"/>
    </source>
</evidence>
<accession>A0ABN0UC85</accession>
<evidence type="ECO:0000313" key="16">
    <source>
        <dbReference type="EMBL" id="GAA0245670.1"/>
    </source>
</evidence>
<evidence type="ECO:0000256" key="6">
    <source>
        <dbReference type="ARBA" id="ARBA00022729"/>
    </source>
</evidence>
<keyword evidence="3 11" id="KW-0813">Transport</keyword>
<evidence type="ECO:0000256" key="11">
    <source>
        <dbReference type="PROSITE-ProRule" id="PRU01360"/>
    </source>
</evidence>
<name>A0ABN0UC85_9GAMM</name>
<dbReference type="PANTHER" id="PTHR30069">
    <property type="entry name" value="TONB-DEPENDENT OUTER MEMBRANE RECEPTOR"/>
    <property type="match status" value="1"/>
</dbReference>
<proteinExistence type="inferred from homology"/>
<comment type="caution">
    <text evidence="16">The sequence shown here is derived from an EMBL/GenBank/DDBJ whole genome shotgun (WGS) entry which is preliminary data.</text>
</comment>
<dbReference type="EMBL" id="BAAAFO010000001">
    <property type="protein sequence ID" value="GAA0245670.1"/>
    <property type="molecule type" value="Genomic_DNA"/>
</dbReference>
<keyword evidence="5 11" id="KW-0812">Transmembrane</keyword>
<keyword evidence="9 16" id="KW-0675">Receptor</keyword>
<keyword evidence="4 11" id="KW-1134">Transmembrane beta strand</keyword>
<dbReference type="InterPro" id="IPR000531">
    <property type="entry name" value="Beta-barrel_TonB"/>
</dbReference>
<evidence type="ECO:0000259" key="14">
    <source>
        <dbReference type="Pfam" id="PF00593"/>
    </source>
</evidence>
<dbReference type="Gene3D" id="2.40.170.20">
    <property type="entry name" value="TonB-dependent receptor, beta-barrel domain"/>
    <property type="match status" value="1"/>
</dbReference>
<reference evidence="16 17" key="1">
    <citation type="journal article" date="2019" name="Int. J. Syst. Evol. Microbiol.">
        <title>The Global Catalogue of Microorganisms (GCM) 10K type strain sequencing project: providing services to taxonomists for standard genome sequencing and annotation.</title>
        <authorList>
            <consortium name="The Broad Institute Genomics Platform"/>
            <consortium name="The Broad Institute Genome Sequencing Center for Infectious Disease"/>
            <person name="Wu L."/>
            <person name="Ma J."/>
        </authorList>
    </citation>
    <scope>NUCLEOTIDE SEQUENCE [LARGE SCALE GENOMIC DNA]</scope>
    <source>
        <strain evidence="16 17">JCM 16242</strain>
    </source>
</reference>
<evidence type="ECO:0000256" key="13">
    <source>
        <dbReference type="SAM" id="SignalP"/>
    </source>
</evidence>
<evidence type="ECO:0000256" key="8">
    <source>
        <dbReference type="ARBA" id="ARBA00023136"/>
    </source>
</evidence>
<keyword evidence="6 13" id="KW-0732">Signal</keyword>
<sequence>MKFSLLPVLASLIASQAIAATDEVIVTGTYSPATAEQIASSVTVIDHQQLLALSNHSLADALRQVPGVWVAAQGGPGGLTTISLRGAEANHTLVLVDGIEMNDPTNTRGGAFDVNDINIASIQRVEIIRGAQSAIYGSDALAGVIHIITALPTATVQQQLSLSAGGHGYRSGSFSSTGTMDNTGYALRLQDKRAGTPIAGSSANNREALIKLDSTLGAHQLDFTWRHMEGEKTTFPEQSGGPLFARRRDLDRSRYTDQNAAASWAWAISDGWTSTLAATWFNRDQNIDSPGIIPFDAVPPNGARTDFTRADIKWINTLGDKQGSWANIGFEGRREAGESRGYLVYGERIPTDFRLSRSTRSAFLNLNSYLTGHLFVGASLRSDSNAHFGTRQSVQGGFRYQLSENISWFANAGTGYKLPSFFALGHPLTGNKDLKPERSTTRDTGIEWTASDTVLNLSYFVNDYRDLIDFDSVLFRNVNRAHTRMKGVDIDARWHSNDRKWALGAHGSYTDIDAESPLLGRPRIKAGATTTYAPNDRWQVDLNYLWTGHRVEASRYSGDVVNETMPEYDRLDARVTYRINPQLAINLSVENVTDEHYMDDIGFPAVGTTGFVGIDFDF</sequence>
<dbReference type="Pfam" id="PF07715">
    <property type="entry name" value="Plug"/>
    <property type="match status" value="1"/>
</dbReference>
<dbReference type="Pfam" id="PF00593">
    <property type="entry name" value="TonB_dep_Rec_b-barrel"/>
    <property type="match status" value="1"/>
</dbReference>
<feature type="domain" description="TonB-dependent receptor-like beta-barrel" evidence="14">
    <location>
        <begin position="229"/>
        <end position="592"/>
    </location>
</feature>
<evidence type="ECO:0000256" key="7">
    <source>
        <dbReference type="ARBA" id="ARBA00023077"/>
    </source>
</evidence>
<organism evidence="16 17">
    <name type="scientific">Rhodanobacter caeni</name>
    <dbReference type="NCBI Taxonomy" id="657654"/>
    <lineage>
        <taxon>Bacteria</taxon>
        <taxon>Pseudomonadati</taxon>
        <taxon>Pseudomonadota</taxon>
        <taxon>Gammaproteobacteria</taxon>
        <taxon>Lysobacterales</taxon>
        <taxon>Rhodanobacteraceae</taxon>
        <taxon>Rhodanobacter</taxon>
    </lineage>
</organism>
<evidence type="ECO:0000256" key="10">
    <source>
        <dbReference type="ARBA" id="ARBA00023237"/>
    </source>
</evidence>
<evidence type="ECO:0000256" key="5">
    <source>
        <dbReference type="ARBA" id="ARBA00022692"/>
    </source>
</evidence>
<comment type="similarity">
    <text evidence="2">Belongs to the TonB-dependent receptor family. Hemoglobin/haptoglobin binding protein subfamily.</text>
</comment>
<feature type="chain" id="PRO_5047043544" evidence="13">
    <location>
        <begin position="20"/>
        <end position="618"/>
    </location>
</feature>
<feature type="domain" description="TonB-dependent receptor plug" evidence="15">
    <location>
        <begin position="36"/>
        <end position="144"/>
    </location>
</feature>
<keyword evidence="17" id="KW-1185">Reference proteome</keyword>
<evidence type="ECO:0000256" key="3">
    <source>
        <dbReference type="ARBA" id="ARBA00022448"/>
    </source>
</evidence>
<keyword evidence="7 12" id="KW-0798">TonB box</keyword>
<keyword evidence="10 11" id="KW-0998">Cell outer membrane</keyword>
<evidence type="ECO:0000256" key="12">
    <source>
        <dbReference type="RuleBase" id="RU003357"/>
    </source>
</evidence>
<comment type="subcellular location">
    <subcellularLocation>
        <location evidence="1 11">Cell outer membrane</location>
        <topology evidence="1 11">Multi-pass membrane protein</topology>
    </subcellularLocation>
</comment>
<evidence type="ECO:0000256" key="1">
    <source>
        <dbReference type="ARBA" id="ARBA00004571"/>
    </source>
</evidence>
<evidence type="ECO:0000256" key="4">
    <source>
        <dbReference type="ARBA" id="ARBA00022452"/>
    </source>
</evidence>
<evidence type="ECO:0000259" key="15">
    <source>
        <dbReference type="Pfam" id="PF07715"/>
    </source>
</evidence>
<dbReference type="InterPro" id="IPR012910">
    <property type="entry name" value="Plug_dom"/>
</dbReference>
<protein>
    <submittedName>
        <fullName evidence="16">TonB-dependent receptor</fullName>
    </submittedName>
</protein>
<keyword evidence="8 11" id="KW-0472">Membrane</keyword>
<dbReference type="InterPro" id="IPR036942">
    <property type="entry name" value="Beta-barrel_TonB_sf"/>
</dbReference>
<dbReference type="Gene3D" id="2.170.130.10">
    <property type="entry name" value="TonB-dependent receptor, plug domain"/>
    <property type="match status" value="1"/>
</dbReference>
<dbReference type="PANTHER" id="PTHR30069:SF29">
    <property type="entry name" value="HEMOGLOBIN AND HEMOGLOBIN-HAPTOGLOBIN-BINDING PROTEIN 1-RELATED"/>
    <property type="match status" value="1"/>
</dbReference>